<dbReference type="Proteomes" id="UP000219338">
    <property type="component" value="Unassembled WGS sequence"/>
</dbReference>
<name>A0A284R219_ARMOS</name>
<protein>
    <submittedName>
        <fullName evidence="1">Uncharacterized protein</fullName>
    </submittedName>
</protein>
<gene>
    <name evidence="1" type="ORF">ARMOST_06120</name>
</gene>
<reference evidence="2" key="1">
    <citation type="journal article" date="2017" name="Nat. Ecol. Evol.">
        <title>Genome expansion and lineage-specific genetic innovations in the forest pathogenic fungi Armillaria.</title>
        <authorList>
            <person name="Sipos G."/>
            <person name="Prasanna A.N."/>
            <person name="Walter M.C."/>
            <person name="O'Connor E."/>
            <person name="Balint B."/>
            <person name="Krizsan K."/>
            <person name="Kiss B."/>
            <person name="Hess J."/>
            <person name="Varga T."/>
            <person name="Slot J."/>
            <person name="Riley R."/>
            <person name="Boka B."/>
            <person name="Rigling D."/>
            <person name="Barry K."/>
            <person name="Lee J."/>
            <person name="Mihaltcheva S."/>
            <person name="LaButti K."/>
            <person name="Lipzen A."/>
            <person name="Waldron R."/>
            <person name="Moloney N.M."/>
            <person name="Sperisen C."/>
            <person name="Kredics L."/>
            <person name="Vagvoelgyi C."/>
            <person name="Patrignani A."/>
            <person name="Fitzpatrick D."/>
            <person name="Nagy I."/>
            <person name="Doyle S."/>
            <person name="Anderson J.B."/>
            <person name="Grigoriev I.V."/>
            <person name="Gueldener U."/>
            <person name="Muensterkoetter M."/>
            <person name="Nagy L.G."/>
        </authorList>
    </citation>
    <scope>NUCLEOTIDE SEQUENCE [LARGE SCALE GENOMIC DNA]</scope>
    <source>
        <strain evidence="2">C18/9</strain>
    </source>
</reference>
<accession>A0A284R219</accession>
<sequence length="68" mass="7176">MAARMLTATGAIGQHPMTQAVTPAIGEPPATDGCTRIHGPATLLVTKQIMKTTAEELDLIITDNYDDP</sequence>
<keyword evidence="2" id="KW-1185">Reference proteome</keyword>
<organism evidence="1 2">
    <name type="scientific">Armillaria ostoyae</name>
    <name type="common">Armillaria root rot fungus</name>
    <dbReference type="NCBI Taxonomy" id="47428"/>
    <lineage>
        <taxon>Eukaryota</taxon>
        <taxon>Fungi</taxon>
        <taxon>Dikarya</taxon>
        <taxon>Basidiomycota</taxon>
        <taxon>Agaricomycotina</taxon>
        <taxon>Agaricomycetes</taxon>
        <taxon>Agaricomycetidae</taxon>
        <taxon>Agaricales</taxon>
        <taxon>Marasmiineae</taxon>
        <taxon>Physalacriaceae</taxon>
        <taxon>Armillaria</taxon>
    </lineage>
</organism>
<dbReference type="AlphaFoldDB" id="A0A284R219"/>
<evidence type="ECO:0000313" key="1">
    <source>
        <dbReference type="EMBL" id="SJL02784.1"/>
    </source>
</evidence>
<dbReference type="EMBL" id="FUEG01000004">
    <property type="protein sequence ID" value="SJL02784.1"/>
    <property type="molecule type" value="Genomic_DNA"/>
</dbReference>
<evidence type="ECO:0000313" key="2">
    <source>
        <dbReference type="Proteomes" id="UP000219338"/>
    </source>
</evidence>
<proteinExistence type="predicted"/>